<feature type="transmembrane region" description="Helical" evidence="1">
    <location>
        <begin position="228"/>
        <end position="249"/>
    </location>
</feature>
<keyword evidence="1" id="KW-0812">Transmembrane</keyword>
<dbReference type="PANTHER" id="PTHR43245">
    <property type="entry name" value="BIFUNCTIONAL POLYMYXIN RESISTANCE PROTEIN ARNA"/>
    <property type="match status" value="1"/>
</dbReference>
<dbReference type="EMBL" id="BSTK01000004">
    <property type="protein sequence ID" value="GLY84975.1"/>
    <property type="molecule type" value="Genomic_DNA"/>
</dbReference>
<dbReference type="Gene3D" id="3.40.50.720">
    <property type="entry name" value="NAD(P)-binding Rossmann-like Domain"/>
    <property type="match status" value="1"/>
</dbReference>
<dbReference type="InterPro" id="IPR001509">
    <property type="entry name" value="Epimerase_deHydtase"/>
</dbReference>
<proteinExistence type="predicted"/>
<evidence type="ECO:0000256" key="1">
    <source>
        <dbReference type="SAM" id="Phobius"/>
    </source>
</evidence>
<evidence type="ECO:0000313" key="3">
    <source>
        <dbReference type="EMBL" id="GLY84975.1"/>
    </source>
</evidence>
<keyword evidence="1" id="KW-0472">Membrane</keyword>
<accession>A0A9W6RZC1</accession>
<name>A0A9W6RZC1_9ACTN</name>
<feature type="domain" description="NAD-dependent epimerase/dehydratase" evidence="2">
    <location>
        <begin position="8"/>
        <end position="152"/>
    </location>
</feature>
<evidence type="ECO:0000313" key="4">
    <source>
        <dbReference type="Proteomes" id="UP001165074"/>
    </source>
</evidence>
<dbReference type="Pfam" id="PF01370">
    <property type="entry name" value="Epimerase"/>
    <property type="match status" value="1"/>
</dbReference>
<dbReference type="SUPFAM" id="SSF51735">
    <property type="entry name" value="NAD(P)-binding Rossmann-fold domains"/>
    <property type="match status" value="1"/>
</dbReference>
<dbReference type="AlphaFoldDB" id="A0A9W6RZC1"/>
<protein>
    <recommendedName>
        <fullName evidence="2">NAD-dependent epimerase/dehydratase domain-containing protein</fullName>
    </recommendedName>
</protein>
<keyword evidence="4" id="KW-1185">Reference proteome</keyword>
<comment type="caution">
    <text evidence="3">The sequence shown here is derived from an EMBL/GenBank/DDBJ whole genome shotgun (WGS) entry which is preliminary data.</text>
</comment>
<dbReference type="InterPro" id="IPR036291">
    <property type="entry name" value="NAD(P)-bd_dom_sf"/>
</dbReference>
<dbReference type="RefSeq" id="WP_285571410.1">
    <property type="nucleotide sequence ID" value="NZ_BSTK01000004.1"/>
</dbReference>
<sequence length="295" mass="32541">MSDELPTVLVTGAGGFVGSQLVSFLAARGWNVVASVRDPRRFETRENVRYVALDLGKTFDATIFKGVDYLVHTAYVKLDRAHKDAFDVNVGGTERLLAAAREQGVKKSIFMSSMSAHEEAVSVYGRQKLAIEGMLDDSNDVILRCGLIVGSGGIVQQMAKFMRTKRLVPLVDGGTQPLQIIGIHNLLQVIEQILVRDLRGRFVVANPEVYAYKELYKAMGRQLGMNPIFLPVPFFVLLTAMRTIAFLRLPLAVNEDNLWGLKKLRSVDNAADVKELGVKLDTLHEALTRLGALDA</sequence>
<organism evidence="3 4">
    <name type="scientific">Actinoallomurus iriomotensis</name>
    <dbReference type="NCBI Taxonomy" id="478107"/>
    <lineage>
        <taxon>Bacteria</taxon>
        <taxon>Bacillati</taxon>
        <taxon>Actinomycetota</taxon>
        <taxon>Actinomycetes</taxon>
        <taxon>Streptosporangiales</taxon>
        <taxon>Thermomonosporaceae</taxon>
        <taxon>Actinoallomurus</taxon>
    </lineage>
</organism>
<dbReference type="Proteomes" id="UP001165074">
    <property type="component" value="Unassembled WGS sequence"/>
</dbReference>
<dbReference type="PANTHER" id="PTHR43245:SF58">
    <property type="entry name" value="BLL5923 PROTEIN"/>
    <property type="match status" value="1"/>
</dbReference>
<reference evidence="3" key="1">
    <citation type="submission" date="2023-03" db="EMBL/GenBank/DDBJ databases">
        <title>Actinoallomurus iriomotensis NBRC 103684.</title>
        <authorList>
            <person name="Ichikawa N."/>
            <person name="Sato H."/>
            <person name="Tonouchi N."/>
        </authorList>
    </citation>
    <scope>NUCLEOTIDE SEQUENCE</scope>
    <source>
        <strain evidence="3">NBRC 103684</strain>
    </source>
</reference>
<gene>
    <name evidence="3" type="ORF">Airi02_029040</name>
</gene>
<dbReference type="InterPro" id="IPR050177">
    <property type="entry name" value="Lipid_A_modif_metabolic_enz"/>
</dbReference>
<evidence type="ECO:0000259" key="2">
    <source>
        <dbReference type="Pfam" id="PF01370"/>
    </source>
</evidence>
<keyword evidence="1" id="KW-1133">Transmembrane helix</keyword>